<evidence type="ECO:0000313" key="3">
    <source>
        <dbReference type="EMBL" id="KAA9019826.1"/>
    </source>
</evidence>
<dbReference type="InterPro" id="IPR008630">
    <property type="entry name" value="Glyco_trans_34"/>
</dbReference>
<dbReference type="EMBL" id="VYQA01000003">
    <property type="protein sequence ID" value="KAA9032284.1"/>
    <property type="molecule type" value="Genomic_DNA"/>
</dbReference>
<sequence length="262" mass="30406">MFCEGELCKALIGRRRQLKMTILSGSDHIRFPTMINHKAYADRHGYRYFFDVSPRRDRINIYYHKLAAVADALPYTEWLFWIDDDAAFTQLDISLCTIVPELMCQDLSAIFCASPVNPAGGWTFLSSGNFFIRNDAHGRRLIQLALQTDLHEVQSWWDQETLGIFTHGDQDALVYNINENEEIGSRVAILDYQRFNTRPYHFDSASQHFLVHFTNLPKTTKEAQMADFCFRYNLTPHLLTNEDFAPYASYDDAQRKSVPWLG</sequence>
<dbReference type="Gene3D" id="3.90.550.10">
    <property type="entry name" value="Spore Coat Polysaccharide Biosynthesis Protein SpsA, Chain A"/>
    <property type="match status" value="1"/>
</dbReference>
<keyword evidence="6" id="KW-1185">Reference proteome</keyword>
<evidence type="ECO:0008006" key="7">
    <source>
        <dbReference type="Google" id="ProtNLM"/>
    </source>
</evidence>
<dbReference type="Pfam" id="PF05637">
    <property type="entry name" value="Glyco_transf_34"/>
    <property type="match status" value="1"/>
</dbReference>
<dbReference type="EMBL" id="VYQB01000003">
    <property type="protein sequence ID" value="KAA9019826.1"/>
    <property type="molecule type" value="Genomic_DNA"/>
</dbReference>
<reference evidence="5 6" key="1">
    <citation type="submission" date="2019-09" db="EMBL/GenBank/DDBJ databases">
        <authorList>
            <person name="Feng G."/>
        </authorList>
    </citation>
    <scope>NUCLEOTIDE SEQUENCE [LARGE SCALE GENOMIC DNA]</scope>
    <source>
        <strain evidence="4 5">KACC 19283</strain>
        <strain evidence="3 6">KACC 19284</strain>
    </source>
</reference>
<evidence type="ECO:0000256" key="1">
    <source>
        <dbReference type="ARBA" id="ARBA00022676"/>
    </source>
</evidence>
<comment type="caution">
    <text evidence="4">The sequence shown here is derived from an EMBL/GenBank/DDBJ whole genome shotgun (WGS) entry which is preliminary data.</text>
</comment>
<proteinExistence type="predicted"/>
<organism evidence="4 5">
    <name type="scientific">Sphingobium limneticum</name>
    <dbReference type="NCBI Taxonomy" id="1007511"/>
    <lineage>
        <taxon>Bacteria</taxon>
        <taxon>Pseudomonadati</taxon>
        <taxon>Pseudomonadota</taxon>
        <taxon>Alphaproteobacteria</taxon>
        <taxon>Sphingomonadales</taxon>
        <taxon>Sphingomonadaceae</taxon>
        <taxon>Sphingobium</taxon>
    </lineage>
</organism>
<name>A0A5J5I8D2_9SPHN</name>
<dbReference type="GO" id="GO:0006487">
    <property type="term" value="P:protein N-linked glycosylation"/>
    <property type="evidence" value="ECO:0007669"/>
    <property type="project" value="TreeGrafter"/>
</dbReference>
<evidence type="ECO:0000313" key="5">
    <source>
        <dbReference type="Proteomes" id="UP000325933"/>
    </source>
</evidence>
<evidence type="ECO:0000313" key="6">
    <source>
        <dbReference type="Proteomes" id="UP000326364"/>
    </source>
</evidence>
<dbReference type="PANTHER" id="PTHR31306:SF4">
    <property type="entry name" value="ALPHA-1,2-GALACTOSYLTRANSFERASE"/>
    <property type="match status" value="1"/>
</dbReference>
<protein>
    <recommendedName>
        <fullName evidence="7">Galactosyl transferase GMA12/MNN10 family protein</fullName>
    </recommendedName>
</protein>
<dbReference type="Proteomes" id="UP000326364">
    <property type="component" value="Unassembled WGS sequence"/>
</dbReference>
<keyword evidence="2" id="KW-0808">Transferase</keyword>
<dbReference type="PANTHER" id="PTHR31306">
    <property type="entry name" value="ALPHA-1,6-MANNOSYLTRANSFERASE MNN11-RELATED"/>
    <property type="match status" value="1"/>
</dbReference>
<dbReference type="Proteomes" id="UP000325933">
    <property type="component" value="Unassembled WGS sequence"/>
</dbReference>
<dbReference type="GO" id="GO:0016757">
    <property type="term" value="F:glycosyltransferase activity"/>
    <property type="evidence" value="ECO:0007669"/>
    <property type="project" value="UniProtKB-KW"/>
</dbReference>
<evidence type="ECO:0000256" key="2">
    <source>
        <dbReference type="ARBA" id="ARBA00022679"/>
    </source>
</evidence>
<dbReference type="GO" id="GO:0016020">
    <property type="term" value="C:membrane"/>
    <property type="evidence" value="ECO:0007669"/>
    <property type="project" value="InterPro"/>
</dbReference>
<gene>
    <name evidence="4" type="ORF">F4U95_06200</name>
    <name evidence="3" type="ORF">F4U96_06200</name>
</gene>
<keyword evidence="1" id="KW-0328">Glycosyltransferase</keyword>
<accession>A0A5J5I8D2</accession>
<evidence type="ECO:0000313" key="4">
    <source>
        <dbReference type="EMBL" id="KAA9032284.1"/>
    </source>
</evidence>
<dbReference type="InterPro" id="IPR029044">
    <property type="entry name" value="Nucleotide-diphossugar_trans"/>
</dbReference>
<dbReference type="AlphaFoldDB" id="A0A5J5I8D2"/>